<gene>
    <name evidence="1" type="ORF">F906_01290</name>
</gene>
<proteinExistence type="predicted"/>
<dbReference type="HOGENOM" id="CLU_3178999_0_0_6"/>
<sequence>MYEDKIHAIRYEVISIMLMCDMIKQQYYAVLKDLSTKLRKILKFNC</sequence>
<accession>N9M6A8</accession>
<organism evidence="1 2">
    <name type="scientific">Acinetobacter pseudolwoffii</name>
    <dbReference type="NCBI Taxonomy" id="2053287"/>
    <lineage>
        <taxon>Bacteria</taxon>
        <taxon>Pseudomonadati</taxon>
        <taxon>Pseudomonadota</taxon>
        <taxon>Gammaproteobacteria</taxon>
        <taxon>Moraxellales</taxon>
        <taxon>Moraxellaceae</taxon>
        <taxon>Acinetobacter</taxon>
    </lineage>
</organism>
<reference evidence="1 2" key="1">
    <citation type="submission" date="2013-02" db="EMBL/GenBank/DDBJ databases">
        <title>The Genome Sequence of Acinetobacter sp. NIPH 713.</title>
        <authorList>
            <consortium name="The Broad Institute Genome Sequencing Platform"/>
            <consortium name="The Broad Institute Genome Sequencing Center for Infectious Disease"/>
            <person name="Cerqueira G."/>
            <person name="Feldgarden M."/>
            <person name="Courvalin P."/>
            <person name="Perichon B."/>
            <person name="Grillot-Courvalin C."/>
            <person name="Clermont D."/>
            <person name="Rocha E."/>
            <person name="Yoon E.-J."/>
            <person name="Nemec A."/>
            <person name="Walker B."/>
            <person name="Young S.K."/>
            <person name="Zeng Q."/>
            <person name="Gargeya S."/>
            <person name="Fitzgerald M."/>
            <person name="Haas B."/>
            <person name="Abouelleil A."/>
            <person name="Alvarado L."/>
            <person name="Arachchi H.M."/>
            <person name="Berlin A.M."/>
            <person name="Chapman S.B."/>
            <person name="Dewar J."/>
            <person name="Goldberg J."/>
            <person name="Griggs A."/>
            <person name="Gujja S."/>
            <person name="Hansen M."/>
            <person name="Howarth C."/>
            <person name="Imamovic A."/>
            <person name="Larimer J."/>
            <person name="McCowan C."/>
            <person name="Murphy C."/>
            <person name="Neiman D."/>
            <person name="Pearson M."/>
            <person name="Priest M."/>
            <person name="Roberts A."/>
            <person name="Saif S."/>
            <person name="Shea T."/>
            <person name="Sisk P."/>
            <person name="Sykes S."/>
            <person name="Wortman J."/>
            <person name="Nusbaum C."/>
            <person name="Birren B."/>
        </authorList>
    </citation>
    <scope>NUCLEOTIDE SEQUENCE [LARGE SCALE GENOMIC DNA]</scope>
    <source>
        <strain evidence="1 2">NIPH 713</strain>
    </source>
</reference>
<evidence type="ECO:0000313" key="1">
    <source>
        <dbReference type="EMBL" id="ENW86236.1"/>
    </source>
</evidence>
<dbReference type="AlphaFoldDB" id="N9M6A8"/>
<evidence type="ECO:0000313" key="2">
    <source>
        <dbReference type="Proteomes" id="UP000023774"/>
    </source>
</evidence>
<comment type="caution">
    <text evidence="1">The sequence shown here is derived from an EMBL/GenBank/DDBJ whole genome shotgun (WGS) entry which is preliminary data.</text>
</comment>
<dbReference type="Proteomes" id="UP000023774">
    <property type="component" value="Unassembled WGS sequence"/>
</dbReference>
<name>N9M6A8_9GAMM</name>
<dbReference type="EMBL" id="APRJ01000011">
    <property type="protein sequence ID" value="ENW86236.1"/>
    <property type="molecule type" value="Genomic_DNA"/>
</dbReference>
<protein>
    <submittedName>
        <fullName evidence="1">Uncharacterized protein</fullName>
    </submittedName>
</protein>
<keyword evidence="2" id="KW-1185">Reference proteome</keyword>